<comment type="catalytic activity">
    <reaction evidence="12">
        <text>L-histidyl-L-alpha-amino acid(out) = L-histidyl-L-alpha-amino acid(in)</text>
        <dbReference type="Rhea" id="RHEA:79379"/>
        <dbReference type="ChEBI" id="CHEBI:229964"/>
    </reaction>
</comment>
<dbReference type="VEuPathDB" id="GiardiaDB:GL50581_2927"/>
<feature type="transmembrane region" description="Helical" evidence="19">
    <location>
        <begin position="428"/>
        <end position="449"/>
    </location>
</feature>
<comment type="catalytic activity">
    <reaction evidence="8">
        <text>L-aspartyl-L-lysine(out) = L-aspartyl-L-lysine(in)</text>
        <dbReference type="Rhea" id="RHEA:79411"/>
        <dbReference type="ChEBI" id="CHEBI:229953"/>
    </reaction>
</comment>
<evidence type="ECO:0000256" key="9">
    <source>
        <dbReference type="ARBA" id="ARBA00044899"/>
    </source>
</evidence>
<evidence type="ECO:0000256" key="8">
    <source>
        <dbReference type="ARBA" id="ARBA00044898"/>
    </source>
</evidence>
<dbReference type="InterPro" id="IPR052187">
    <property type="entry name" value="MFSD1"/>
</dbReference>
<proteinExistence type="predicted"/>
<dbReference type="VEuPathDB" id="GiardiaDB:DHA2_6427"/>
<feature type="transmembrane region" description="Helical" evidence="19">
    <location>
        <begin position="377"/>
        <end position="397"/>
    </location>
</feature>
<comment type="catalytic activity">
    <reaction evidence="7">
        <text>L-alpha-aminoacyl-L-lysine(out) = L-alpha-aminoacyl-L-lysine(in)</text>
        <dbReference type="Rhea" id="RHEA:79383"/>
        <dbReference type="ChEBI" id="CHEBI:229966"/>
    </reaction>
</comment>
<comment type="catalytic activity">
    <reaction evidence="11">
        <text>L-arginyl-glycine(out) = L-arginyl-glycine(in)</text>
        <dbReference type="Rhea" id="RHEA:79391"/>
        <dbReference type="ChEBI" id="CHEBI:229955"/>
    </reaction>
</comment>
<comment type="catalytic activity">
    <reaction evidence="10">
        <text>L-lysyl-L-lysine(out) = L-lysyl-L-lysine(in)</text>
        <dbReference type="Rhea" id="RHEA:79403"/>
        <dbReference type="ChEBI" id="CHEBI:229956"/>
    </reaction>
</comment>
<feature type="transmembrane region" description="Helical" evidence="19">
    <location>
        <begin position="32"/>
        <end position="55"/>
    </location>
</feature>
<dbReference type="InterPro" id="IPR011701">
    <property type="entry name" value="MFS"/>
</dbReference>
<dbReference type="OrthoDB" id="10262656at2759"/>
<evidence type="ECO:0000256" key="6">
    <source>
        <dbReference type="ARBA" id="ARBA00044891"/>
    </source>
</evidence>
<comment type="subunit">
    <text evidence="18">Homodimer. Interacts with lysosomal protein GLMP (via lumenal domain); the interaction starts while both proteins are still in the endoplasmic reticulum and is required for stabilization of MFSD1 in lysosomes but has no direct effect on its targeting to lysosomes or transporter activity.</text>
</comment>
<dbReference type="AlphaFoldDB" id="V6TX84"/>
<feature type="transmembrane region" description="Helical" evidence="19">
    <location>
        <begin position="456"/>
        <end position="478"/>
    </location>
</feature>
<comment type="caution">
    <text evidence="21">The sequence shown here is derived from an EMBL/GenBank/DDBJ whole genome shotgun (WGS) entry which is preliminary data.</text>
</comment>
<dbReference type="SUPFAM" id="SSF103473">
    <property type="entry name" value="MFS general substrate transporter"/>
    <property type="match status" value="1"/>
</dbReference>
<evidence type="ECO:0000256" key="4">
    <source>
        <dbReference type="ARBA" id="ARBA00044881"/>
    </source>
</evidence>
<evidence type="ECO:0000256" key="2">
    <source>
        <dbReference type="ARBA" id="ARBA00044876"/>
    </source>
</evidence>
<comment type="catalytic activity">
    <reaction evidence="3">
        <text>L-histidyl-glycine(out) = L-histidyl-glycine(in)</text>
        <dbReference type="Rhea" id="RHEA:79395"/>
        <dbReference type="ChEBI" id="CHEBI:229957"/>
    </reaction>
</comment>
<dbReference type="InterPro" id="IPR020846">
    <property type="entry name" value="MFS_dom"/>
</dbReference>
<comment type="catalytic activity">
    <reaction evidence="2">
        <text>L-lysyl-L-alanine(out) = L-lysyl-L-alanine(in)</text>
        <dbReference type="Rhea" id="RHEA:79399"/>
        <dbReference type="ChEBI" id="CHEBI:229954"/>
    </reaction>
</comment>
<dbReference type="PROSITE" id="PS50850">
    <property type="entry name" value="MFS"/>
    <property type="match status" value="1"/>
</dbReference>
<keyword evidence="19" id="KW-0812">Transmembrane</keyword>
<feature type="transmembrane region" description="Helical" evidence="19">
    <location>
        <begin position="75"/>
        <end position="97"/>
    </location>
</feature>
<dbReference type="Pfam" id="PF07690">
    <property type="entry name" value="MFS_1"/>
    <property type="match status" value="1"/>
</dbReference>
<evidence type="ECO:0000256" key="10">
    <source>
        <dbReference type="ARBA" id="ARBA00044900"/>
    </source>
</evidence>
<dbReference type="EMBL" id="AHHH01000057">
    <property type="protein sequence ID" value="ESU43179.1"/>
    <property type="molecule type" value="Genomic_DNA"/>
</dbReference>
<dbReference type="PANTHER" id="PTHR23512:SF11">
    <property type="entry name" value="MAJOR FACILITATOR SUPERFAMILY PROTEIN"/>
    <property type="match status" value="1"/>
</dbReference>
<comment type="catalytic activity">
    <reaction evidence="14">
        <text>L-lysyl-glycine(out) = L-lysyl-glycine(in)</text>
        <dbReference type="Rhea" id="RHEA:79407"/>
        <dbReference type="ChEBI" id="CHEBI:191202"/>
    </reaction>
</comment>
<evidence type="ECO:0000256" key="14">
    <source>
        <dbReference type="ARBA" id="ARBA00044924"/>
    </source>
</evidence>
<keyword evidence="19" id="KW-0472">Membrane</keyword>
<dbReference type="PANTHER" id="PTHR23512">
    <property type="entry name" value="MAJOR FACILITATOR SUPERFAMILY DOMAIN-CONTAINING PROTEIN 1"/>
    <property type="match status" value="1"/>
</dbReference>
<evidence type="ECO:0000256" key="13">
    <source>
        <dbReference type="ARBA" id="ARBA00044919"/>
    </source>
</evidence>
<evidence type="ECO:0000256" key="3">
    <source>
        <dbReference type="ARBA" id="ARBA00044878"/>
    </source>
</evidence>
<feature type="transmembrane region" description="Helical" evidence="19">
    <location>
        <begin position="202"/>
        <end position="222"/>
    </location>
</feature>
<comment type="catalytic activity">
    <reaction evidence="4">
        <text>L-alpha-aminoacyl-L-arginine(out) = L-alpha-aminoacyl-L-arginine(in)</text>
        <dbReference type="Rhea" id="RHEA:79367"/>
        <dbReference type="ChEBI" id="CHEBI:229968"/>
    </reaction>
</comment>
<evidence type="ECO:0000256" key="12">
    <source>
        <dbReference type="ARBA" id="ARBA00044912"/>
    </source>
</evidence>
<keyword evidence="19" id="KW-1133">Transmembrane helix</keyword>
<sequence>VGATKIYRQSKLFSLARIRMPKSDGARQCRAISIYIIAALIYIVVFFHRLVAASIGDEFQNRFGGSTNMSLDEMLGTFGSLYFYFYAFLQPFVGIIVDAIKPRWTIFTAGILMTGGSVIIAFPRQLAVVYFGRSLVGIGAAFVYVPILKLIALWFPIHRFALLTGIMVALGGLGGFVCTAPLTILIQTIATNAAAKDLIFEYIFGIVGGITALLTLIFVCVAHDTPEKAGYAPIVNQSTSQSEAASTGPAVQNDTVPTTGPTVAEGSLVSSGVVNIPDSAHDFYCNTAAPTFEILEPATKSATASLAKKSRMAEFCDSMKIVFCSENSKYLILMMVAYFFCVGSYFTISATAGVQLITNTVTSGGTSVKLEATWVQAGLNLGTIVGSPLQSVLANLMGRKPMQLINNGIMFLVYLGIAIAKIVNPAIWSYAILYVLIGLVGGTMIVVAYTNVKEMFPIAVSGTAIGFFNIAPFLGAAVFQNVSPLLIKLNGGNKYENMCYLLAANTAVAACVVIFSKETRAVKSRKQKRT</sequence>
<reference evidence="22" key="1">
    <citation type="submission" date="2012-02" db="EMBL/GenBank/DDBJ databases">
        <title>Genome sequencing of Giardia lamblia Genotypes A2 and B isolates (DH and GS) and comparative analysis with the genomes of Genotypes A1 and E (WB and Pig).</title>
        <authorList>
            <person name="Adam R."/>
            <person name="Dahlstrom E."/>
            <person name="Martens C."/>
            <person name="Bruno D."/>
            <person name="Barbian K."/>
            <person name="Porcella S.F."/>
            <person name="Nash T."/>
        </authorList>
    </citation>
    <scope>NUCLEOTIDE SEQUENCE</scope>
    <source>
        <strain evidence="22">GS</strain>
    </source>
</reference>
<dbReference type="VEuPathDB" id="GiardiaDB:QR46_1911"/>
<protein>
    <recommendedName>
        <fullName evidence="15">Lysosomal dipeptide transporter MFSD1</fullName>
    </recommendedName>
    <alternativeName>
        <fullName evidence="16">Major facilitator superfamily domain-containing protein 1</fullName>
    </alternativeName>
</protein>
<evidence type="ECO:0000259" key="20">
    <source>
        <dbReference type="PROSITE" id="PS50850"/>
    </source>
</evidence>
<dbReference type="Proteomes" id="UP000018040">
    <property type="component" value="Unassembled WGS sequence"/>
</dbReference>
<dbReference type="GO" id="GO:0022857">
    <property type="term" value="F:transmembrane transporter activity"/>
    <property type="evidence" value="ECO:0007669"/>
    <property type="project" value="InterPro"/>
</dbReference>
<gene>
    <name evidence="21" type="ORF">GSB_6427</name>
</gene>
<evidence type="ECO:0000256" key="7">
    <source>
        <dbReference type="ARBA" id="ARBA00044893"/>
    </source>
</evidence>
<evidence type="ECO:0000256" key="19">
    <source>
        <dbReference type="SAM" id="Phobius"/>
    </source>
</evidence>
<dbReference type="InterPro" id="IPR036259">
    <property type="entry name" value="MFS_trans_sf"/>
</dbReference>
<feature type="domain" description="Major facilitator superfamily (MFS) profile" evidence="20">
    <location>
        <begin position="34"/>
        <end position="521"/>
    </location>
</feature>
<evidence type="ECO:0000313" key="21">
    <source>
        <dbReference type="EMBL" id="ESU43179.1"/>
    </source>
</evidence>
<feature type="non-terminal residue" evidence="21">
    <location>
        <position position="1"/>
    </location>
</feature>
<evidence type="ECO:0000256" key="18">
    <source>
        <dbReference type="ARBA" id="ARBA00046376"/>
    </source>
</evidence>
<name>V6TX84_GIAIN</name>
<evidence type="ECO:0000256" key="15">
    <source>
        <dbReference type="ARBA" id="ARBA00044985"/>
    </source>
</evidence>
<comment type="catalytic activity">
    <reaction evidence="5">
        <text>L-alpha-aminoacyl-L-histidine(out) = L-alpha-aminoacyl-L-histidine(in)</text>
        <dbReference type="Rhea" id="RHEA:79375"/>
        <dbReference type="ChEBI" id="CHEBI:229967"/>
    </reaction>
</comment>
<evidence type="ECO:0000256" key="16">
    <source>
        <dbReference type="ARBA" id="ARBA00045018"/>
    </source>
</evidence>
<dbReference type="Gene3D" id="1.20.1250.20">
    <property type="entry name" value="MFS general substrate transporter like domains"/>
    <property type="match status" value="2"/>
</dbReference>
<feature type="transmembrane region" description="Helical" evidence="19">
    <location>
        <begin position="128"/>
        <end position="148"/>
    </location>
</feature>
<dbReference type="CDD" id="cd06174">
    <property type="entry name" value="MFS"/>
    <property type="match status" value="1"/>
</dbReference>
<accession>V6TX84</accession>
<organism evidence="21 22">
    <name type="scientific">Giardia intestinalis</name>
    <name type="common">Giardia lamblia</name>
    <dbReference type="NCBI Taxonomy" id="5741"/>
    <lineage>
        <taxon>Eukaryota</taxon>
        <taxon>Metamonada</taxon>
        <taxon>Diplomonadida</taxon>
        <taxon>Hexamitidae</taxon>
        <taxon>Giardiinae</taxon>
        <taxon>Giardia</taxon>
    </lineage>
</organism>
<reference evidence="21 22" key="2">
    <citation type="journal article" date="2013" name="Genome Biol. Evol.">
        <title>Genome sequencing of Giardia lamblia genotypes A2 and B isolates (DH and GS) and comparative analysis with the genomes of genotypes A1 and E (WB and Pig).</title>
        <authorList>
            <person name="Adam R.D."/>
            <person name="Dahlstrom E.W."/>
            <person name="Martens C.A."/>
            <person name="Bruno D.P."/>
            <person name="Barbian K.D."/>
            <person name="Ricklefs S.M."/>
            <person name="Hernandez M.M."/>
            <person name="Narla N.P."/>
            <person name="Patel R.B."/>
            <person name="Porcella S.F."/>
            <person name="Nash T.E."/>
        </authorList>
    </citation>
    <scope>NUCLEOTIDE SEQUENCE [LARGE SCALE GENOMIC DNA]</scope>
    <source>
        <strain evidence="21 22">GS</strain>
    </source>
</reference>
<evidence type="ECO:0000256" key="17">
    <source>
        <dbReference type="ARBA" id="ARBA00045709"/>
    </source>
</evidence>
<evidence type="ECO:0000313" key="22">
    <source>
        <dbReference type="Proteomes" id="UP000018040"/>
    </source>
</evidence>
<comment type="catalytic activity">
    <reaction evidence="13">
        <text>L-alanyl-L-lysine(out) = L-alanyl-L-lysine(in)</text>
        <dbReference type="Rhea" id="RHEA:79415"/>
        <dbReference type="ChEBI" id="CHEBI:192470"/>
    </reaction>
</comment>
<evidence type="ECO:0000256" key="11">
    <source>
        <dbReference type="ARBA" id="ARBA00044903"/>
    </source>
</evidence>
<feature type="transmembrane region" description="Helical" evidence="19">
    <location>
        <begin position="104"/>
        <end position="122"/>
    </location>
</feature>
<comment type="catalytic activity">
    <reaction evidence="9">
        <text>L-arginyl-L-alpha-amino acid(out) = L-arginyl-L-alpha-amino acid(in)</text>
        <dbReference type="Rhea" id="RHEA:79371"/>
        <dbReference type="ChEBI" id="CHEBI:84315"/>
    </reaction>
</comment>
<feature type="transmembrane region" description="Helical" evidence="19">
    <location>
        <begin position="498"/>
        <end position="516"/>
    </location>
</feature>
<feature type="transmembrane region" description="Helical" evidence="19">
    <location>
        <begin position="330"/>
        <end position="357"/>
    </location>
</feature>
<feature type="transmembrane region" description="Helical" evidence="19">
    <location>
        <begin position="404"/>
        <end position="422"/>
    </location>
</feature>
<evidence type="ECO:0000256" key="5">
    <source>
        <dbReference type="ARBA" id="ARBA00044884"/>
    </source>
</evidence>
<dbReference type="VEuPathDB" id="GiardiaDB:GL50803_006427"/>
<comment type="catalytic activity">
    <reaction evidence="6">
        <text>L-lysyl-L-alpha-amino acid(out) = L-lysyl-L-alpha-amino acid(in)</text>
        <dbReference type="Rhea" id="RHEA:79387"/>
        <dbReference type="ChEBI" id="CHEBI:229965"/>
    </reaction>
</comment>
<comment type="function">
    <text evidence="17">Lysosomal dipeptide uniporter that selectively exports lysine, arginine or histidine-containing dipeptides with a net positive charge from the lysosome lumen into the cytosol. Could play a role in a specific type of protein O-glycosylation indirectly regulating macrophages migration and tissue invasion. Also essential for liver homeostasis.</text>
</comment>
<dbReference type="GO" id="GO:0016020">
    <property type="term" value="C:membrane"/>
    <property type="evidence" value="ECO:0007669"/>
    <property type="project" value="UniProtKB-SubCell"/>
</dbReference>
<comment type="subcellular location">
    <subcellularLocation>
        <location evidence="1">Membrane</location>
        <topology evidence="1">Multi-pass membrane protein</topology>
    </subcellularLocation>
</comment>
<feature type="transmembrane region" description="Helical" evidence="19">
    <location>
        <begin position="160"/>
        <end position="190"/>
    </location>
</feature>
<evidence type="ECO:0000256" key="1">
    <source>
        <dbReference type="ARBA" id="ARBA00004141"/>
    </source>
</evidence>